<protein>
    <submittedName>
        <fullName evidence="2">Uncharacterized protein</fullName>
    </submittedName>
</protein>
<evidence type="ECO:0000313" key="2">
    <source>
        <dbReference type="EMBL" id="HGZ44632.1"/>
    </source>
</evidence>
<organism evidence="2">
    <name type="scientific">Eiseniibacteriota bacterium</name>
    <dbReference type="NCBI Taxonomy" id="2212470"/>
    <lineage>
        <taxon>Bacteria</taxon>
        <taxon>Candidatus Eiseniibacteriota</taxon>
    </lineage>
</organism>
<dbReference type="EMBL" id="DSQF01000030">
    <property type="protein sequence ID" value="HGZ44632.1"/>
    <property type="molecule type" value="Genomic_DNA"/>
</dbReference>
<evidence type="ECO:0000256" key="1">
    <source>
        <dbReference type="SAM" id="MobiDB-lite"/>
    </source>
</evidence>
<feature type="region of interest" description="Disordered" evidence="1">
    <location>
        <begin position="125"/>
        <end position="160"/>
    </location>
</feature>
<comment type="caution">
    <text evidence="2">The sequence shown here is derived from an EMBL/GenBank/DDBJ whole genome shotgun (WGS) entry which is preliminary data.</text>
</comment>
<accession>A0A832MLC8</accession>
<dbReference type="AlphaFoldDB" id="A0A832MLC8"/>
<sequence>MGFAVLREGEGSVRACPRLLREVCRSGSLVDVDKLDEHVGAERPGEATRRALEPDPCAHTVGELCAARRARVRAPRTFLDEGRRIHRDRPPGHATPRRVVAAFETGSDHSLHGLFSAVASTARDLPDWPERRDPEQFAGRPARLRRPVPSHRGGAALVPA</sequence>
<name>A0A832MLC8_UNCEI</name>
<feature type="compositionally biased region" description="Basic and acidic residues" evidence="1">
    <location>
        <begin position="125"/>
        <end position="135"/>
    </location>
</feature>
<gene>
    <name evidence="2" type="ORF">ENR23_14720</name>
</gene>
<reference evidence="2" key="1">
    <citation type="journal article" date="2020" name="mSystems">
        <title>Genome- and Community-Level Interaction Insights into Carbon Utilization and Element Cycling Functions of Hydrothermarchaeota in Hydrothermal Sediment.</title>
        <authorList>
            <person name="Zhou Z."/>
            <person name="Liu Y."/>
            <person name="Xu W."/>
            <person name="Pan J."/>
            <person name="Luo Z.H."/>
            <person name="Li M."/>
        </authorList>
    </citation>
    <scope>NUCLEOTIDE SEQUENCE [LARGE SCALE GENOMIC DNA]</scope>
    <source>
        <strain evidence="2">SpSt-381</strain>
    </source>
</reference>
<proteinExistence type="predicted"/>